<feature type="compositionally biased region" description="Low complexity" evidence="1">
    <location>
        <begin position="26"/>
        <end position="41"/>
    </location>
</feature>
<sequence>MKRKLIAGAAGVALVSGLGLGLAQTAQAETPTPTASASASAMPGDTTDPTGRHDGHGRGGKGIDAAALATTLGLPESTVSEALTAVRDQTESATRLSPDATQADREVAQDARQTKLAQALAAELNIDEATVTTALTDVQTEKEAEGAAESKANLDEAVTHGTLTQTESDAVQKAMDAHIIPTRDGGHGRR</sequence>
<evidence type="ECO:0000256" key="1">
    <source>
        <dbReference type="SAM" id="MobiDB-lite"/>
    </source>
</evidence>
<comment type="caution">
    <text evidence="3">The sequence shown here is derived from an EMBL/GenBank/DDBJ whole genome shotgun (WGS) entry which is preliminary data.</text>
</comment>
<gene>
    <name evidence="3" type="ORF">E3T53_16730</name>
</gene>
<dbReference type="AlphaFoldDB" id="A0A4Y8KMY2"/>
<evidence type="ECO:0000313" key="4">
    <source>
        <dbReference type="Proteomes" id="UP000298218"/>
    </source>
</evidence>
<feature type="chain" id="PRO_5043859586" evidence="2">
    <location>
        <begin position="29"/>
        <end position="190"/>
    </location>
</feature>
<reference evidence="3 4" key="1">
    <citation type="submission" date="2019-03" db="EMBL/GenBank/DDBJ databases">
        <title>Genomics of glacier-inhabiting Cryobacterium strains.</title>
        <authorList>
            <person name="Liu Q."/>
            <person name="Xin Y.-H."/>
        </authorList>
    </citation>
    <scope>NUCLEOTIDE SEQUENCE [LARGE SCALE GENOMIC DNA]</scope>
    <source>
        <strain evidence="3 4">CGMCC 1.4292</strain>
    </source>
</reference>
<dbReference type="Proteomes" id="UP000298218">
    <property type="component" value="Unassembled WGS sequence"/>
</dbReference>
<keyword evidence="4" id="KW-1185">Reference proteome</keyword>
<dbReference type="EMBL" id="SOHQ01000048">
    <property type="protein sequence ID" value="TFD75111.1"/>
    <property type="molecule type" value="Genomic_DNA"/>
</dbReference>
<keyword evidence="2" id="KW-0732">Signal</keyword>
<feature type="region of interest" description="Disordered" evidence="1">
    <location>
        <begin position="26"/>
        <end position="62"/>
    </location>
</feature>
<feature type="signal peptide" evidence="2">
    <location>
        <begin position="1"/>
        <end position="28"/>
    </location>
</feature>
<protein>
    <submittedName>
        <fullName evidence="3">Uncharacterized protein</fullName>
    </submittedName>
</protein>
<proteinExistence type="predicted"/>
<accession>A0A4Y8KMY2</accession>
<evidence type="ECO:0000256" key="2">
    <source>
        <dbReference type="SAM" id="SignalP"/>
    </source>
</evidence>
<name>A0A4Y8KMY2_9MICO</name>
<evidence type="ECO:0000313" key="3">
    <source>
        <dbReference type="EMBL" id="TFD75111.1"/>
    </source>
</evidence>
<dbReference type="RefSeq" id="WP_134171497.1">
    <property type="nucleotide sequence ID" value="NZ_SODI01000001.1"/>
</dbReference>
<feature type="region of interest" description="Disordered" evidence="1">
    <location>
        <begin position="142"/>
        <end position="171"/>
    </location>
</feature>
<organism evidence="3 4">
    <name type="scientific">Cryobacterium psychrophilum</name>
    <dbReference type="NCBI Taxonomy" id="41988"/>
    <lineage>
        <taxon>Bacteria</taxon>
        <taxon>Bacillati</taxon>
        <taxon>Actinomycetota</taxon>
        <taxon>Actinomycetes</taxon>
        <taxon>Micrococcales</taxon>
        <taxon>Microbacteriaceae</taxon>
        <taxon>Cryobacterium</taxon>
    </lineage>
</organism>